<dbReference type="EMBL" id="JAUUTY010000006">
    <property type="protein sequence ID" value="KAK1613775.1"/>
    <property type="molecule type" value="Genomic_DNA"/>
</dbReference>
<proteinExistence type="predicted"/>
<organism evidence="3 4">
    <name type="scientific">Lolium multiflorum</name>
    <name type="common">Italian ryegrass</name>
    <name type="synonym">Lolium perenne subsp. multiflorum</name>
    <dbReference type="NCBI Taxonomy" id="4521"/>
    <lineage>
        <taxon>Eukaryota</taxon>
        <taxon>Viridiplantae</taxon>
        <taxon>Streptophyta</taxon>
        <taxon>Embryophyta</taxon>
        <taxon>Tracheophyta</taxon>
        <taxon>Spermatophyta</taxon>
        <taxon>Magnoliopsida</taxon>
        <taxon>Liliopsida</taxon>
        <taxon>Poales</taxon>
        <taxon>Poaceae</taxon>
        <taxon>BOP clade</taxon>
        <taxon>Pooideae</taxon>
        <taxon>Poodae</taxon>
        <taxon>Poeae</taxon>
        <taxon>Poeae Chloroplast Group 2 (Poeae type)</taxon>
        <taxon>Loliodinae</taxon>
        <taxon>Loliinae</taxon>
        <taxon>Lolium</taxon>
    </lineage>
</organism>
<dbReference type="SUPFAM" id="SSF81383">
    <property type="entry name" value="F-box domain"/>
    <property type="match status" value="1"/>
</dbReference>
<feature type="domain" description="F-box protein AT5G49610-like beta-propeller" evidence="2">
    <location>
        <begin position="114"/>
        <end position="332"/>
    </location>
</feature>
<dbReference type="PANTHER" id="PTHR32133">
    <property type="entry name" value="OS07G0120400 PROTEIN"/>
    <property type="match status" value="1"/>
</dbReference>
<accession>A0AAD8VQW0</accession>
<dbReference type="Pfam" id="PF12937">
    <property type="entry name" value="F-box-like"/>
    <property type="match status" value="1"/>
</dbReference>
<protein>
    <recommendedName>
        <fullName evidence="5">F-box domain-containing protein</fullName>
    </recommendedName>
</protein>
<dbReference type="Pfam" id="PF23635">
    <property type="entry name" value="Beta-prop_AT5G49610-like"/>
    <property type="match status" value="1"/>
</dbReference>
<keyword evidence="4" id="KW-1185">Reference proteome</keyword>
<reference evidence="3" key="1">
    <citation type="submission" date="2023-07" db="EMBL/GenBank/DDBJ databases">
        <title>A chromosome-level genome assembly of Lolium multiflorum.</title>
        <authorList>
            <person name="Chen Y."/>
            <person name="Copetti D."/>
            <person name="Kolliker R."/>
            <person name="Studer B."/>
        </authorList>
    </citation>
    <scope>NUCLEOTIDE SEQUENCE</scope>
    <source>
        <strain evidence="3">02402/16</strain>
        <tissue evidence="3">Leaf</tissue>
    </source>
</reference>
<dbReference type="PANTHER" id="PTHR32133:SF357">
    <property type="entry name" value="F-BOX DOMAIN-CONTAINING PROTEIN"/>
    <property type="match status" value="1"/>
</dbReference>
<name>A0AAD8VQW0_LOLMU</name>
<dbReference type="Gene3D" id="1.20.1280.50">
    <property type="match status" value="1"/>
</dbReference>
<dbReference type="InterPro" id="IPR001810">
    <property type="entry name" value="F-box_dom"/>
</dbReference>
<evidence type="ECO:0008006" key="5">
    <source>
        <dbReference type="Google" id="ProtNLM"/>
    </source>
</evidence>
<feature type="domain" description="F-box" evidence="1">
    <location>
        <begin position="26"/>
        <end position="68"/>
    </location>
</feature>
<evidence type="ECO:0000259" key="2">
    <source>
        <dbReference type="Pfam" id="PF23635"/>
    </source>
</evidence>
<evidence type="ECO:0000313" key="4">
    <source>
        <dbReference type="Proteomes" id="UP001231189"/>
    </source>
</evidence>
<evidence type="ECO:0000313" key="3">
    <source>
        <dbReference type="EMBL" id="KAK1613775.1"/>
    </source>
</evidence>
<comment type="caution">
    <text evidence="3">The sequence shown here is derived from an EMBL/GenBank/DDBJ whole genome shotgun (WGS) entry which is preliminary data.</text>
</comment>
<dbReference type="Proteomes" id="UP001231189">
    <property type="component" value="Unassembled WGS sequence"/>
</dbReference>
<dbReference type="AlphaFoldDB" id="A0AAD8VQW0"/>
<evidence type="ECO:0000259" key="1">
    <source>
        <dbReference type="Pfam" id="PF12937"/>
    </source>
</evidence>
<dbReference type="InterPro" id="IPR036047">
    <property type="entry name" value="F-box-like_dom_sf"/>
</dbReference>
<gene>
    <name evidence="3" type="ORF">QYE76_019292</name>
</gene>
<dbReference type="InterPro" id="IPR056594">
    <property type="entry name" value="AT5G49610-like_b-prop"/>
</dbReference>
<sequence length="361" mass="40765">MSMPGETMSKVLDDCNNCSITPLDDNDLLQEILVRLPLKPPSLPHASLVCKRWYNILSHPQFHRRLRQHHGKPPLLGFFKMITGNDFTPILDSIPAKRFAAPKSSRPFDHWDFLDCRHGLAVLIHQVILINQLGREVVVWDPLTGHQRSLCFPSGLHSAERNPSNVWHAAVWCADAEGGHVHGDGFSRPFKVVLICSVHKHTFACLYDSRSGVWGNITSTPTTDNVTLLRSSILIENTVCWLLFGGDILAFDIERQTLGVIEKPADARHTDCYSFQLWQTCDDSCLGLAVMSKIGIQLWKRISALYDVEWVLQHETIQLEGLFPQEMHSDLEMVKMVGYDEDSNSIVLGRLLGSKLLDQKL</sequence>